<dbReference type="Proteomes" id="UP000215596">
    <property type="component" value="Unassembled WGS sequence"/>
</dbReference>
<evidence type="ECO:0000313" key="3">
    <source>
        <dbReference type="Proteomes" id="UP000215596"/>
    </source>
</evidence>
<organism evidence="2 3">
    <name type="scientific">Paenibacillus campinasensis</name>
    <dbReference type="NCBI Taxonomy" id="66347"/>
    <lineage>
        <taxon>Bacteria</taxon>
        <taxon>Bacillati</taxon>
        <taxon>Bacillota</taxon>
        <taxon>Bacilli</taxon>
        <taxon>Bacillales</taxon>
        <taxon>Paenibacillaceae</taxon>
        <taxon>Paenibacillus</taxon>
    </lineage>
</organism>
<name>A0A268EY92_9BACL</name>
<feature type="domain" description="HTH cro/C1-type" evidence="1">
    <location>
        <begin position="18"/>
        <end position="65"/>
    </location>
</feature>
<dbReference type="AlphaFoldDB" id="A0A268EY92"/>
<dbReference type="SUPFAM" id="SSF47413">
    <property type="entry name" value="lambda repressor-like DNA-binding domains"/>
    <property type="match status" value="1"/>
</dbReference>
<dbReference type="RefSeq" id="WP_095264576.1">
    <property type="nucleotide sequence ID" value="NZ_NPBY01000026.1"/>
</dbReference>
<dbReference type="SMART" id="SM00530">
    <property type="entry name" value="HTH_XRE"/>
    <property type="match status" value="1"/>
</dbReference>
<reference evidence="2 3" key="1">
    <citation type="submission" date="2017-07" db="EMBL/GenBank/DDBJ databases">
        <title>Isolation and whole genome analysis of endospore-forming bacteria from heroin.</title>
        <authorList>
            <person name="Kalinowski J."/>
            <person name="Ahrens B."/>
            <person name="Al-Dilaimi A."/>
            <person name="Winkler A."/>
            <person name="Wibberg D."/>
            <person name="Schleenbecker U."/>
            <person name="Ruckert C."/>
            <person name="Wolfel R."/>
            <person name="Grass G."/>
        </authorList>
    </citation>
    <scope>NUCLEOTIDE SEQUENCE [LARGE SCALE GENOMIC DNA]</scope>
    <source>
        <strain evidence="2 3">7537-G1</strain>
    </source>
</reference>
<dbReference type="EMBL" id="NPBY01000026">
    <property type="protein sequence ID" value="PAD78092.1"/>
    <property type="molecule type" value="Genomic_DNA"/>
</dbReference>
<protein>
    <recommendedName>
        <fullName evidence="1">HTH cro/C1-type domain-containing protein</fullName>
    </recommendedName>
</protein>
<dbReference type="InterPro" id="IPR001387">
    <property type="entry name" value="Cro/C1-type_HTH"/>
</dbReference>
<proteinExistence type="predicted"/>
<dbReference type="CDD" id="cd00093">
    <property type="entry name" value="HTH_XRE"/>
    <property type="match status" value="1"/>
</dbReference>
<comment type="caution">
    <text evidence="2">The sequence shown here is derived from an EMBL/GenBank/DDBJ whole genome shotgun (WGS) entry which is preliminary data.</text>
</comment>
<evidence type="ECO:0000259" key="1">
    <source>
        <dbReference type="PROSITE" id="PS50943"/>
    </source>
</evidence>
<dbReference type="Gene3D" id="1.10.260.40">
    <property type="entry name" value="lambda repressor-like DNA-binding domains"/>
    <property type="match status" value="1"/>
</dbReference>
<dbReference type="Pfam" id="PF13443">
    <property type="entry name" value="HTH_26"/>
    <property type="match status" value="1"/>
</dbReference>
<dbReference type="GO" id="GO:0003677">
    <property type="term" value="F:DNA binding"/>
    <property type="evidence" value="ECO:0007669"/>
    <property type="project" value="InterPro"/>
</dbReference>
<dbReference type="OrthoDB" id="2470416at2"/>
<gene>
    <name evidence="2" type="ORF">CHH67_07620</name>
</gene>
<evidence type="ECO:0000313" key="2">
    <source>
        <dbReference type="EMBL" id="PAD78092.1"/>
    </source>
</evidence>
<sequence length="161" mass="18605">MEEAATIRDHLAQYLQCNGMTINQFANRTGLNSGTISRIINHKQSISMGQLERITSGMNLPEDYFFHLYIDECLYYSASSWRRLHPFLLRCAELGRLDCIDQAARYLLDNLSYVPKLFEVAEALYHRGSKSAAALLYELVSESEKYQHSERLALCQYRLLN</sequence>
<dbReference type="PROSITE" id="PS50943">
    <property type="entry name" value="HTH_CROC1"/>
    <property type="match status" value="1"/>
</dbReference>
<dbReference type="InterPro" id="IPR010982">
    <property type="entry name" value="Lambda_DNA-bd_dom_sf"/>
</dbReference>
<accession>A0A268EY92</accession>